<reference evidence="3" key="3">
    <citation type="submission" date="2025-09" db="UniProtKB">
        <authorList>
            <consortium name="Ensembl"/>
        </authorList>
    </citation>
    <scope>IDENTIFICATION</scope>
</reference>
<proteinExistence type="predicted"/>
<evidence type="ECO:0000256" key="1">
    <source>
        <dbReference type="SAM" id="Coils"/>
    </source>
</evidence>
<dbReference type="Gene3D" id="3.40.50.12700">
    <property type="match status" value="1"/>
</dbReference>
<accession>A0AAR2INH5</accession>
<feature type="compositionally biased region" description="Pro residues" evidence="2">
    <location>
        <begin position="84"/>
        <end position="99"/>
    </location>
</feature>
<reference evidence="3" key="2">
    <citation type="submission" date="2025-08" db="UniProtKB">
        <authorList>
            <consortium name="Ensembl"/>
        </authorList>
    </citation>
    <scope>IDENTIFICATION</scope>
</reference>
<dbReference type="GeneTree" id="ENSGT00940000172903"/>
<keyword evidence="4" id="KW-1185">Reference proteome</keyword>
<reference evidence="3 4" key="1">
    <citation type="submission" date="2020-10" db="EMBL/GenBank/DDBJ databases">
        <title>Pygocentrus nattereri (red-bellied piranha) genome, fPygNat1, primary haplotype.</title>
        <authorList>
            <person name="Myers G."/>
            <person name="Meyer A."/>
            <person name="Karagic N."/>
            <person name="Pippel M."/>
            <person name="Winkler S."/>
            <person name="Tracey A."/>
            <person name="Wood J."/>
            <person name="Formenti G."/>
            <person name="Howe K."/>
            <person name="Fedrigo O."/>
            <person name="Jarvis E.D."/>
        </authorList>
    </citation>
    <scope>NUCLEOTIDE SEQUENCE [LARGE SCALE GENOMIC DNA]</scope>
</reference>
<evidence type="ECO:0000313" key="4">
    <source>
        <dbReference type="Proteomes" id="UP001501920"/>
    </source>
</evidence>
<name>A0AAR2INH5_PYGNA</name>
<evidence type="ECO:0000313" key="3">
    <source>
        <dbReference type="Ensembl" id="ENSPNAP00000039549.1"/>
    </source>
</evidence>
<keyword evidence="1" id="KW-0175">Coiled coil</keyword>
<dbReference type="SUPFAM" id="SSF52266">
    <property type="entry name" value="SGNH hydrolase"/>
    <property type="match status" value="1"/>
</dbReference>
<organism evidence="3 4">
    <name type="scientific">Pygocentrus nattereri</name>
    <name type="common">Red-bellied piranha</name>
    <dbReference type="NCBI Taxonomy" id="42514"/>
    <lineage>
        <taxon>Eukaryota</taxon>
        <taxon>Metazoa</taxon>
        <taxon>Chordata</taxon>
        <taxon>Craniata</taxon>
        <taxon>Vertebrata</taxon>
        <taxon>Euteleostomi</taxon>
        <taxon>Actinopterygii</taxon>
        <taxon>Neopterygii</taxon>
        <taxon>Teleostei</taxon>
        <taxon>Ostariophysi</taxon>
        <taxon>Characiformes</taxon>
        <taxon>Characoidei</taxon>
        <taxon>Pygocentrus</taxon>
    </lineage>
</organism>
<dbReference type="AlphaFoldDB" id="A0AAR2INH5"/>
<evidence type="ECO:0008006" key="5">
    <source>
        <dbReference type="Google" id="ProtNLM"/>
    </source>
</evidence>
<protein>
    <recommendedName>
        <fullName evidence="5">SGNH hydrolase-type esterase domain-containing protein</fullName>
    </recommendedName>
</protein>
<dbReference type="Proteomes" id="UP001501920">
    <property type="component" value="Chromosome 8"/>
</dbReference>
<sequence>MASSQDRALQALSSELARLDRQITALLKRQDGLLQQKSQLEVSREVSPSVVAPASTLRTPGDAVLMPAPAPPGPWERQRRRRSPPTPSPTPWAPSPAPAPRYSAQDSVYVIGSSIVRHVRVRGVNSHATVSCFPGARVLDIAKRLPSALRRRDAFGTVTMSDAIIYSGPIPMRRGTEAYSRLSALNCWMSKWCSENQEGFPGLIGRDGVHPTREGAALLSCSIAHSLLVSRQSSVNC</sequence>
<dbReference type="Ensembl" id="ENSPNAT00000055589.1">
    <property type="protein sequence ID" value="ENSPNAP00000039549.1"/>
    <property type="gene ID" value="ENSPNAG00000034426.1"/>
</dbReference>
<feature type="coiled-coil region" evidence="1">
    <location>
        <begin position="2"/>
        <end position="29"/>
    </location>
</feature>
<evidence type="ECO:0000256" key="2">
    <source>
        <dbReference type="SAM" id="MobiDB-lite"/>
    </source>
</evidence>
<feature type="region of interest" description="Disordered" evidence="2">
    <location>
        <begin position="38"/>
        <end position="102"/>
    </location>
</feature>